<evidence type="ECO:0008006" key="5">
    <source>
        <dbReference type="Google" id="ProtNLM"/>
    </source>
</evidence>
<gene>
    <name evidence="3" type="ORF">TRITD_2Av1G242720</name>
</gene>
<dbReference type="OMA" id="VHGKVRS"/>
<evidence type="ECO:0000256" key="2">
    <source>
        <dbReference type="SAM" id="SignalP"/>
    </source>
</evidence>
<keyword evidence="2" id="KW-0732">Signal</keyword>
<dbReference type="AlphaFoldDB" id="A0A9R1RBN2"/>
<dbReference type="Gramene" id="TRITD2Av1G242720.1">
    <property type="protein sequence ID" value="TRITD2Av1G242720.1"/>
    <property type="gene ID" value="TRITD2Av1G242720"/>
</dbReference>
<protein>
    <recommendedName>
        <fullName evidence="5">Dirigent protein</fullName>
    </recommendedName>
</protein>
<dbReference type="PROSITE" id="PS51257">
    <property type="entry name" value="PROKAR_LIPOPROTEIN"/>
    <property type="match status" value="1"/>
</dbReference>
<dbReference type="PANTHER" id="PTHR34961">
    <property type="entry name" value="TRANSMEMBRANE PROTEIN"/>
    <property type="match status" value="1"/>
</dbReference>
<organism evidence="3 4">
    <name type="scientific">Triticum turgidum subsp. durum</name>
    <name type="common">Durum wheat</name>
    <name type="synonym">Triticum durum</name>
    <dbReference type="NCBI Taxonomy" id="4567"/>
    <lineage>
        <taxon>Eukaryota</taxon>
        <taxon>Viridiplantae</taxon>
        <taxon>Streptophyta</taxon>
        <taxon>Embryophyta</taxon>
        <taxon>Tracheophyta</taxon>
        <taxon>Spermatophyta</taxon>
        <taxon>Magnoliopsida</taxon>
        <taxon>Liliopsida</taxon>
        <taxon>Poales</taxon>
        <taxon>Poaceae</taxon>
        <taxon>BOP clade</taxon>
        <taxon>Pooideae</taxon>
        <taxon>Triticodae</taxon>
        <taxon>Triticeae</taxon>
        <taxon>Triticinae</taxon>
        <taxon>Triticum</taxon>
    </lineage>
</organism>
<dbReference type="PANTHER" id="PTHR34961:SF11">
    <property type="entry name" value="OS04G0554900 PROTEIN"/>
    <property type="match status" value="1"/>
</dbReference>
<keyword evidence="4" id="KW-1185">Reference proteome</keyword>
<reference evidence="3 4" key="1">
    <citation type="submission" date="2017-09" db="EMBL/GenBank/DDBJ databases">
        <authorList>
            <consortium name="International Durum Wheat Genome Sequencing Consortium (IDWGSC)"/>
            <person name="Milanesi L."/>
        </authorList>
    </citation>
    <scope>NUCLEOTIDE SEQUENCE [LARGE SCALE GENOMIC DNA]</scope>
    <source>
        <strain evidence="4">cv. Svevo</strain>
    </source>
</reference>
<dbReference type="InterPro" id="IPR053313">
    <property type="entry name" value="RGF"/>
</dbReference>
<evidence type="ECO:0000313" key="4">
    <source>
        <dbReference type="Proteomes" id="UP000324705"/>
    </source>
</evidence>
<dbReference type="Proteomes" id="UP000324705">
    <property type="component" value="Chromosome 2A"/>
</dbReference>
<accession>A0A9R1RBN2</accession>
<name>A0A9R1RBN2_TRITD</name>
<proteinExistence type="predicted"/>
<evidence type="ECO:0000256" key="1">
    <source>
        <dbReference type="SAM" id="MobiDB-lite"/>
    </source>
</evidence>
<dbReference type="EMBL" id="LT934113">
    <property type="protein sequence ID" value="VAH35392.1"/>
    <property type="molecule type" value="Genomic_DNA"/>
</dbReference>
<sequence>MRLAATSSVLVTLFFIALFLGSCEARRLLVHGATGSSSESPPAPRKSLNLKADGSPINQPNDLSTADAKDACVDHFDAKVKEGVAVPSGAARMAVIGRVSRRLSHRNLQVVGTAFHLDYAGPETHPPTHN</sequence>
<feature type="region of interest" description="Disordered" evidence="1">
    <location>
        <begin position="32"/>
        <end position="65"/>
    </location>
</feature>
<feature type="signal peptide" evidence="2">
    <location>
        <begin position="1"/>
        <end position="25"/>
    </location>
</feature>
<feature type="chain" id="PRO_5040108717" description="Dirigent protein" evidence="2">
    <location>
        <begin position="26"/>
        <end position="130"/>
    </location>
</feature>
<evidence type="ECO:0000313" key="3">
    <source>
        <dbReference type="EMBL" id="VAH35392.1"/>
    </source>
</evidence>